<dbReference type="Pfam" id="PF15458">
    <property type="entry name" value="NTR2"/>
    <property type="match status" value="1"/>
</dbReference>
<organism evidence="7 8">
    <name type="scientific">Sesamum indicum</name>
    <name type="common">Oriental sesame</name>
    <name type="synonym">Sesamum orientale</name>
    <dbReference type="NCBI Taxonomy" id="4182"/>
    <lineage>
        <taxon>Eukaryota</taxon>
        <taxon>Viridiplantae</taxon>
        <taxon>Streptophyta</taxon>
        <taxon>Embryophyta</taxon>
        <taxon>Tracheophyta</taxon>
        <taxon>Spermatophyta</taxon>
        <taxon>Magnoliopsida</taxon>
        <taxon>eudicotyledons</taxon>
        <taxon>Gunneridae</taxon>
        <taxon>Pentapetalae</taxon>
        <taxon>asterids</taxon>
        <taxon>lamiids</taxon>
        <taxon>Lamiales</taxon>
        <taxon>Pedaliaceae</taxon>
        <taxon>Sesamum</taxon>
    </lineage>
</organism>
<keyword evidence="3" id="KW-0539">Nucleus</keyword>
<accession>A0A6I9SU68</accession>
<evidence type="ECO:0000259" key="6">
    <source>
        <dbReference type="Pfam" id="PF07842"/>
    </source>
</evidence>
<dbReference type="KEGG" id="sind:105156418"/>
<reference evidence="8" key="1">
    <citation type="submission" date="2025-08" db="UniProtKB">
        <authorList>
            <consortium name="RefSeq"/>
        </authorList>
    </citation>
    <scope>IDENTIFICATION</scope>
</reference>
<feature type="compositionally biased region" description="Low complexity" evidence="5">
    <location>
        <begin position="50"/>
        <end position="61"/>
    </location>
</feature>
<feature type="compositionally biased region" description="Basic and acidic residues" evidence="5">
    <location>
        <begin position="571"/>
        <end position="594"/>
    </location>
</feature>
<feature type="compositionally biased region" description="Low complexity" evidence="5">
    <location>
        <begin position="71"/>
        <end position="89"/>
    </location>
</feature>
<keyword evidence="4" id="KW-0175">Coiled coil</keyword>
<comment type="similarity">
    <text evidence="2">Belongs to the GCF family.</text>
</comment>
<dbReference type="InterPro" id="IPR028211">
    <property type="entry name" value="Ntr2"/>
</dbReference>
<feature type="region of interest" description="Disordered" evidence="5">
    <location>
        <begin position="1"/>
        <end position="126"/>
    </location>
</feature>
<evidence type="ECO:0000313" key="8">
    <source>
        <dbReference type="RefSeq" id="XP_011070837.1"/>
    </source>
</evidence>
<dbReference type="AlphaFoldDB" id="A0A6I9SU68"/>
<dbReference type="GO" id="GO:0000390">
    <property type="term" value="P:spliceosomal complex disassembly"/>
    <property type="evidence" value="ECO:0007669"/>
    <property type="project" value="InterPro"/>
</dbReference>
<dbReference type="Gramene" id="SIN_1018310.t">
    <property type="protein sequence ID" value="SIN_1018310.t"/>
    <property type="gene ID" value="SIN_1018310"/>
</dbReference>
<evidence type="ECO:0000256" key="2">
    <source>
        <dbReference type="ARBA" id="ARBA00010801"/>
    </source>
</evidence>
<proteinExistence type="inferred from homology"/>
<dbReference type="PANTHER" id="PTHR12214:SF0">
    <property type="entry name" value="LD29489P"/>
    <property type="match status" value="1"/>
</dbReference>
<dbReference type="Proteomes" id="UP000504604">
    <property type="component" value="Linkage group LG2"/>
</dbReference>
<dbReference type="OrthoDB" id="429427at2759"/>
<comment type="subcellular location">
    <subcellularLocation>
        <location evidence="1">Nucleus</location>
    </subcellularLocation>
</comment>
<evidence type="ECO:0000313" key="7">
    <source>
        <dbReference type="Proteomes" id="UP000504604"/>
    </source>
</evidence>
<dbReference type="GeneID" id="105156418"/>
<dbReference type="Pfam" id="PF07842">
    <property type="entry name" value="GCFC"/>
    <property type="match status" value="1"/>
</dbReference>
<dbReference type="RefSeq" id="XP_011070837.1">
    <property type="nucleotide sequence ID" value="XM_011072535.2"/>
</dbReference>
<evidence type="ECO:0000256" key="1">
    <source>
        <dbReference type="ARBA" id="ARBA00004123"/>
    </source>
</evidence>
<sequence length="958" mass="105790">MSTKSRNFRRRAGDDEDEDDTNSAAPSTAKSNGTPSTTNRPLATSKPKKTSSQPPSKSLLSFADDDDESPFSRPAPKPSSSSSSRLSKSSAHKLTSSKDRLAPHPPSSTLPSNVQPQAGVYTKEALLELQKNTKTLAAPARNKPKPEPEPVVVLKGLIKPVIANDLDSGTAARSQDFEEDDMGFDRKRKDLNIERNDALSRLKDIGLGPGLREDEEVIPDKATIEAIRAKRERLRQAKAAAPDYIALDGGSNHGAAEGLSDEEPEFQGRIGFFGEKIGGADKKGVFEDFEEKAMPKERGTEMVSDDEDEEDKMWEEEQVRKGLGKRLDDGVGAQGVGGSVTGVSSIRQSGSLQPSFGYLGSGTSVTHHPPVQNVEATGSYSSIGGAGGELVGSNVMSISQQAELTKKALNENLRRVKESHGRTMVSLAKTEENLSSSLLNITSLENSLAAAGEKFLFMQKLREFVSVICEFLQHKAPFIEELEEQMQKLHEERARAITERRAADNDDEISEIEQAIIAARAEFRKGVSNPEKVAAAIAASQIASANARALKSAPVELDEFGRDVNLQKRMDITRRAEARQRRRAKADSKRKLAMENDNSNQQMEGELSTDESDSESTAYESTHNQLLEVADKIFSDAAEDFSQFSIVVGRFERWKKDYASSYRDAYMSLSLPAIFSPYVRLELLKWDPLHEDADFIDMKWHSLLFNYGLPEDGNEISGEDAEADADANLIPELVEKLAIPILHHQLAHCWDMLSTRETKYAVSAMNLIIRYVNLSSSALAELVTVLRDRLTKAVADLLVPTWSPLEMKAVPNAARVAAYRFGTSVRLMRNICLWDKILAMPILEKIALDELLCGKVLPHLHSIQSNVHDAIVRVERIIASLYGVWTGPSVTGDRSRKLQPLVDYLLLIGKTLEKKHVSSAMETESGKLVRRLKKMLVELNEYDHARALSRTFNLKEAL</sequence>
<dbReference type="GO" id="GO:0071008">
    <property type="term" value="C:U2-type post-mRNA release spliceosomal complex"/>
    <property type="evidence" value="ECO:0007669"/>
    <property type="project" value="InterPro"/>
</dbReference>
<name>A0A6I9SU68_SESIN</name>
<feature type="coiled-coil region" evidence="4">
    <location>
        <begin position="479"/>
        <end position="506"/>
    </location>
</feature>
<feature type="region of interest" description="Disordered" evidence="5">
    <location>
        <begin position="571"/>
        <end position="620"/>
    </location>
</feature>
<dbReference type="InterPro" id="IPR012890">
    <property type="entry name" value="GCFC2-like"/>
</dbReference>
<feature type="compositionally biased region" description="Polar residues" evidence="5">
    <location>
        <begin position="22"/>
        <end position="42"/>
    </location>
</feature>
<evidence type="ECO:0000256" key="4">
    <source>
        <dbReference type="SAM" id="Coils"/>
    </source>
</evidence>
<dbReference type="FunCoup" id="A0A6I9SU68">
    <property type="interactions" value="3432"/>
</dbReference>
<feature type="domain" description="GCF C-terminal" evidence="6">
    <location>
        <begin position="648"/>
        <end position="852"/>
    </location>
</feature>
<feature type="compositionally biased region" description="Basic residues" evidence="5">
    <location>
        <begin position="1"/>
        <end position="10"/>
    </location>
</feature>
<dbReference type="InterPro" id="IPR022783">
    <property type="entry name" value="GCFC_dom"/>
</dbReference>
<dbReference type="InParanoid" id="A0A6I9SU68"/>
<dbReference type="PANTHER" id="PTHR12214">
    <property type="entry name" value="GC-RICH SEQUENCE DNA-BINDING FACTOR"/>
    <property type="match status" value="1"/>
</dbReference>
<evidence type="ECO:0000256" key="5">
    <source>
        <dbReference type="SAM" id="MobiDB-lite"/>
    </source>
</evidence>
<feature type="region of interest" description="Disordered" evidence="5">
    <location>
        <begin position="132"/>
        <end position="151"/>
    </location>
</feature>
<gene>
    <name evidence="8" type="primary">LOC105156418</name>
</gene>
<protein>
    <submittedName>
        <fullName evidence="8">Transcriptional repressor ILP1</fullName>
    </submittedName>
</protein>
<keyword evidence="7" id="KW-1185">Reference proteome</keyword>
<evidence type="ECO:0000256" key="3">
    <source>
        <dbReference type="ARBA" id="ARBA00023242"/>
    </source>
</evidence>
<dbReference type="GO" id="GO:0003677">
    <property type="term" value="F:DNA binding"/>
    <property type="evidence" value="ECO:0007669"/>
    <property type="project" value="InterPro"/>
</dbReference>